<comment type="subcellular location">
    <subcellularLocation>
        <location evidence="1">Membrane</location>
    </subcellularLocation>
</comment>
<gene>
    <name evidence="8" type="ORF">TBRA_LOCUS3569</name>
</gene>
<dbReference type="InterPro" id="IPR050814">
    <property type="entry name" value="Myo-inositol_Transporter"/>
</dbReference>
<dbReference type="Proteomes" id="UP000479190">
    <property type="component" value="Unassembled WGS sequence"/>
</dbReference>
<dbReference type="PANTHER" id="PTHR48020">
    <property type="entry name" value="PROTON MYO-INOSITOL COTRANSPORTER"/>
    <property type="match status" value="1"/>
</dbReference>
<evidence type="ECO:0000256" key="3">
    <source>
        <dbReference type="ARBA" id="ARBA00022692"/>
    </source>
</evidence>
<keyword evidence="4 7" id="KW-1133">Transmembrane helix</keyword>
<dbReference type="OrthoDB" id="8120565at2759"/>
<evidence type="ECO:0000256" key="5">
    <source>
        <dbReference type="ARBA" id="ARBA00023136"/>
    </source>
</evidence>
<evidence type="ECO:0008006" key="10">
    <source>
        <dbReference type="Google" id="ProtNLM"/>
    </source>
</evidence>
<proteinExistence type="predicted"/>
<evidence type="ECO:0000313" key="8">
    <source>
        <dbReference type="EMBL" id="CAB0031602.1"/>
    </source>
</evidence>
<evidence type="ECO:0000256" key="1">
    <source>
        <dbReference type="ARBA" id="ARBA00004370"/>
    </source>
</evidence>
<organism evidence="8 9">
    <name type="scientific">Trichogramma brassicae</name>
    <dbReference type="NCBI Taxonomy" id="86971"/>
    <lineage>
        <taxon>Eukaryota</taxon>
        <taxon>Metazoa</taxon>
        <taxon>Ecdysozoa</taxon>
        <taxon>Arthropoda</taxon>
        <taxon>Hexapoda</taxon>
        <taxon>Insecta</taxon>
        <taxon>Pterygota</taxon>
        <taxon>Neoptera</taxon>
        <taxon>Endopterygota</taxon>
        <taxon>Hymenoptera</taxon>
        <taxon>Apocrita</taxon>
        <taxon>Proctotrupomorpha</taxon>
        <taxon>Chalcidoidea</taxon>
        <taxon>Trichogrammatidae</taxon>
        <taxon>Trichogramma</taxon>
    </lineage>
</organism>
<keyword evidence="9" id="KW-1185">Reference proteome</keyword>
<keyword evidence="3 7" id="KW-0812">Transmembrane</keyword>
<dbReference type="GO" id="GO:0016020">
    <property type="term" value="C:membrane"/>
    <property type="evidence" value="ECO:0007669"/>
    <property type="project" value="UniProtKB-SubCell"/>
</dbReference>
<feature type="region of interest" description="Disordered" evidence="6">
    <location>
        <begin position="74"/>
        <end position="105"/>
    </location>
</feature>
<evidence type="ECO:0000256" key="2">
    <source>
        <dbReference type="ARBA" id="ARBA00022448"/>
    </source>
</evidence>
<dbReference type="EMBL" id="CADCXV010000647">
    <property type="protein sequence ID" value="CAB0031602.1"/>
    <property type="molecule type" value="Genomic_DNA"/>
</dbReference>
<dbReference type="InterPro" id="IPR036259">
    <property type="entry name" value="MFS_trans_sf"/>
</dbReference>
<reference evidence="8 9" key="1">
    <citation type="submission" date="2020-02" db="EMBL/GenBank/DDBJ databases">
        <authorList>
            <person name="Ferguson B K."/>
        </authorList>
    </citation>
    <scope>NUCLEOTIDE SEQUENCE [LARGE SCALE GENOMIC DNA]</scope>
</reference>
<dbReference type="SUPFAM" id="SSF103473">
    <property type="entry name" value="MFS general substrate transporter"/>
    <property type="match status" value="1"/>
</dbReference>
<keyword evidence="2" id="KW-0813">Transport</keyword>
<dbReference type="AlphaFoldDB" id="A0A6H5I9H8"/>
<dbReference type="InterPro" id="IPR005828">
    <property type="entry name" value="MFS_sugar_transport-like"/>
</dbReference>
<accession>A0A6H5I9H8</accession>
<dbReference type="Pfam" id="PF00083">
    <property type="entry name" value="Sugar_tr"/>
    <property type="match status" value="1"/>
</dbReference>
<dbReference type="PANTHER" id="PTHR48020:SF12">
    <property type="entry name" value="PROTON MYO-INOSITOL COTRANSPORTER"/>
    <property type="match status" value="1"/>
</dbReference>
<dbReference type="GO" id="GO:0022857">
    <property type="term" value="F:transmembrane transporter activity"/>
    <property type="evidence" value="ECO:0007669"/>
    <property type="project" value="InterPro"/>
</dbReference>
<evidence type="ECO:0000256" key="6">
    <source>
        <dbReference type="SAM" id="MobiDB-lite"/>
    </source>
</evidence>
<evidence type="ECO:0000256" key="4">
    <source>
        <dbReference type="ARBA" id="ARBA00022989"/>
    </source>
</evidence>
<evidence type="ECO:0000256" key="7">
    <source>
        <dbReference type="SAM" id="Phobius"/>
    </source>
</evidence>
<feature type="transmembrane region" description="Helical" evidence="7">
    <location>
        <begin position="187"/>
        <end position="205"/>
    </location>
</feature>
<evidence type="ECO:0000313" key="9">
    <source>
        <dbReference type="Proteomes" id="UP000479190"/>
    </source>
</evidence>
<name>A0A6H5I9H8_9HYME</name>
<sequence>MALYYTGGRERSAGQFTAGLRLHGLYLLLRNWPLHVLYDFLAALRRASYRILPGFPLHAGVAVLPFERGPDRRRIQNAGQISGQERRGRSKRNRGNSGSPGGLLLSQKNRLPIGQHGLGASDHSRFLHHRVQHRLGTDALDDHGRDVRLVRQVQASSICVFSIWGFSFLLTKIFVDIQEDRGPHMGFWFFSVCAALSIIFVTIFFPETKCKTLAEIQQQLSKGVHQKEEKSRSKKDSLDTRRIDVAVISPVLDATNKSQGPV</sequence>
<protein>
    <recommendedName>
        <fullName evidence="10">Major facilitator superfamily (MFS) profile domain-containing protein</fullName>
    </recommendedName>
</protein>
<feature type="transmembrane region" description="Helical" evidence="7">
    <location>
        <begin position="155"/>
        <end position="175"/>
    </location>
</feature>
<keyword evidence="5 7" id="KW-0472">Membrane</keyword>
<dbReference type="Gene3D" id="1.20.1250.20">
    <property type="entry name" value="MFS general substrate transporter like domains"/>
    <property type="match status" value="1"/>
</dbReference>